<dbReference type="PANTHER" id="PTHR43480:SF1">
    <property type="entry name" value="ACYL-[ACYL-CARRIER-PROTEIN]--UDP-N-ACETYLGLUCOSAMINE O-ACYLTRANSFERASE, MITOCHONDRIAL-RELATED"/>
    <property type="match status" value="1"/>
</dbReference>
<feature type="domain" description="UDP N-acetylglucosamine O-acyltransferase C-terminal" evidence="7">
    <location>
        <begin position="106"/>
        <end position="187"/>
    </location>
</feature>
<dbReference type="PROSITE" id="PS00101">
    <property type="entry name" value="HEXAPEP_TRANSFERASES"/>
    <property type="match status" value="1"/>
</dbReference>
<dbReference type="EMBL" id="UINC01005547">
    <property type="protein sequence ID" value="SVA22011.1"/>
    <property type="molecule type" value="Genomic_DNA"/>
</dbReference>
<evidence type="ECO:0000256" key="6">
    <source>
        <dbReference type="ARBA" id="ARBA00023315"/>
    </source>
</evidence>
<dbReference type="PANTHER" id="PTHR43480">
    <property type="entry name" value="ACYL-[ACYL-CARRIER-PROTEIN]--UDP-N-ACETYLGLUCOSAMINE O-ACYLTRANSFERASE"/>
    <property type="match status" value="1"/>
</dbReference>
<gene>
    <name evidence="8" type="ORF">METZ01_LOCUS74865</name>
</gene>
<evidence type="ECO:0000256" key="2">
    <source>
        <dbReference type="ARBA" id="ARBA00022516"/>
    </source>
</evidence>
<dbReference type="Pfam" id="PF13720">
    <property type="entry name" value="Acetyltransf_11"/>
    <property type="match status" value="1"/>
</dbReference>
<organism evidence="8">
    <name type="scientific">marine metagenome</name>
    <dbReference type="NCBI Taxonomy" id="408172"/>
    <lineage>
        <taxon>unclassified sequences</taxon>
        <taxon>metagenomes</taxon>
        <taxon>ecological metagenomes</taxon>
    </lineage>
</organism>
<dbReference type="InterPro" id="IPR018357">
    <property type="entry name" value="Hexapep_transf_CS"/>
</dbReference>
<evidence type="ECO:0000313" key="8">
    <source>
        <dbReference type="EMBL" id="SVA22011.1"/>
    </source>
</evidence>
<evidence type="ECO:0000256" key="4">
    <source>
        <dbReference type="ARBA" id="ARBA00022679"/>
    </source>
</evidence>
<keyword evidence="2" id="KW-0444">Lipid biosynthesis</keyword>
<keyword evidence="4" id="KW-0808">Transferase</keyword>
<evidence type="ECO:0000256" key="5">
    <source>
        <dbReference type="ARBA" id="ARBA00023098"/>
    </source>
</evidence>
<protein>
    <recommendedName>
        <fullName evidence="7">UDP N-acetylglucosamine O-acyltransferase C-terminal domain-containing protein</fullName>
    </recommendedName>
</protein>
<keyword evidence="6" id="KW-0012">Acyltransferase</keyword>
<dbReference type="GO" id="GO:0016020">
    <property type="term" value="C:membrane"/>
    <property type="evidence" value="ECO:0007669"/>
    <property type="project" value="GOC"/>
</dbReference>
<dbReference type="InterPro" id="IPR037157">
    <property type="entry name" value="Acetyltransf_C_sf"/>
</dbReference>
<keyword evidence="5" id="KW-0443">Lipid metabolism</keyword>
<proteinExistence type="predicted"/>
<evidence type="ECO:0000256" key="3">
    <source>
        <dbReference type="ARBA" id="ARBA00022556"/>
    </source>
</evidence>
<sequence>MKYDGEEGSLIIGKHNSIREHSTMHTGTTAGGMTTTIGDNNLFMVGAHIAHDCIVGSNCVFANNATLGGHVEIGDWAILGGLSAVHQWARVGCHSFIGGLSAVTRDVIPYGMVVGNRARLEGLNLVGIRRRNFSKEEIKDAKIAYSLLFEDKNCEFKKRISKLNELEVSTKIVNDMKCFLESEGSRSYCLPDS</sequence>
<reference evidence="8" key="1">
    <citation type="submission" date="2018-05" db="EMBL/GenBank/DDBJ databases">
        <authorList>
            <person name="Lanie J.A."/>
            <person name="Ng W.-L."/>
            <person name="Kazmierczak K.M."/>
            <person name="Andrzejewski T.M."/>
            <person name="Davidsen T.M."/>
            <person name="Wayne K.J."/>
            <person name="Tettelin H."/>
            <person name="Glass J.I."/>
            <person name="Rusch D."/>
            <person name="Podicherti R."/>
            <person name="Tsui H.-C.T."/>
            <person name="Winkler M.E."/>
        </authorList>
    </citation>
    <scope>NUCLEOTIDE SEQUENCE</scope>
</reference>
<evidence type="ECO:0000259" key="7">
    <source>
        <dbReference type="Pfam" id="PF13720"/>
    </source>
</evidence>
<dbReference type="NCBIfam" id="NF003657">
    <property type="entry name" value="PRK05289.1"/>
    <property type="match status" value="1"/>
</dbReference>
<name>A0A381U2L9_9ZZZZ</name>
<dbReference type="InterPro" id="IPR029098">
    <property type="entry name" value="Acetyltransf_C"/>
</dbReference>
<dbReference type="Gene3D" id="2.160.10.10">
    <property type="entry name" value="Hexapeptide repeat proteins"/>
    <property type="match status" value="1"/>
</dbReference>
<dbReference type="InterPro" id="IPR010137">
    <property type="entry name" value="Lipid_A_LpxA"/>
</dbReference>
<dbReference type="AlphaFoldDB" id="A0A381U2L9"/>
<dbReference type="GO" id="GO:0008780">
    <property type="term" value="F:acyl-[acyl-carrier-protein]-UDP-N-acetylglucosamine O-acyltransferase activity"/>
    <property type="evidence" value="ECO:0007669"/>
    <property type="project" value="InterPro"/>
</dbReference>
<dbReference type="NCBIfam" id="TIGR01852">
    <property type="entry name" value="lipid_A_lpxA"/>
    <property type="match status" value="1"/>
</dbReference>
<dbReference type="GO" id="GO:0009245">
    <property type="term" value="P:lipid A biosynthetic process"/>
    <property type="evidence" value="ECO:0007669"/>
    <property type="project" value="UniProtKB-KW"/>
</dbReference>
<dbReference type="SUPFAM" id="SSF51161">
    <property type="entry name" value="Trimeric LpxA-like enzymes"/>
    <property type="match status" value="1"/>
</dbReference>
<keyword evidence="1" id="KW-0963">Cytoplasm</keyword>
<keyword evidence="3" id="KW-0441">Lipid A biosynthesis</keyword>
<dbReference type="InterPro" id="IPR011004">
    <property type="entry name" value="Trimer_LpxA-like_sf"/>
</dbReference>
<accession>A0A381U2L9</accession>
<dbReference type="InterPro" id="IPR001451">
    <property type="entry name" value="Hexapep"/>
</dbReference>
<evidence type="ECO:0000256" key="1">
    <source>
        <dbReference type="ARBA" id="ARBA00022490"/>
    </source>
</evidence>
<dbReference type="Gene3D" id="1.20.1180.10">
    <property type="entry name" value="Udp N-acetylglucosamine O-acyltransferase, C-terminal domain"/>
    <property type="match status" value="1"/>
</dbReference>
<dbReference type="Pfam" id="PF00132">
    <property type="entry name" value="Hexapep"/>
    <property type="match status" value="1"/>
</dbReference>